<dbReference type="SUPFAM" id="SSF53756">
    <property type="entry name" value="UDP-Glycosyltransferase/glycogen phosphorylase"/>
    <property type="match status" value="1"/>
</dbReference>
<dbReference type="EMBL" id="UYRR01031384">
    <property type="protein sequence ID" value="VDK49631.1"/>
    <property type="molecule type" value="Genomic_DNA"/>
</dbReference>
<sequence>MLNDCQLKVAVEMTSLQTIILLAVCFAQSKTSKILVMSVHGSSSHIGSMLPFVYNIFESQHFCRLAQAGHSITILETNDRREATDFGNGIKTEHIYIPDDAKHREAYFVFQARSKIWWQNSPTRRCSVCRMPMSLSSTTELAYEPTKFAHRVGSAFEHITEYIGLRYFTMNCSESVSIELEMIPVQWFGMPHLREIGVSNFEWIKFFEGVSALLGDSLINIPHPTPQGTEMVNVGSVCTKANGPLPPDIEDFLNARASKGTILVAFGNHVDWRAAPNFVVEVFFETMTEFTDYRIVFAYNATVKNVPKHIKIVPFAPQKQILNHNRTKIFIGHAGLKSIKESICAQVPLLLMPIFAEQAHNALIAHQLGIAETMNKRKLTKQIFTEQLTKVLNDRKYIGNIKKVKALWLDRVIPAMDHALFITEKILKNPRKAINFKRKGIHIAWMQFIYVDLLIALLFIVAVVFN</sequence>
<dbReference type="Pfam" id="PF00201">
    <property type="entry name" value="UDPGT"/>
    <property type="match status" value="1"/>
</dbReference>
<dbReference type="GO" id="GO:0015020">
    <property type="term" value="F:glucuronosyltransferase activity"/>
    <property type="evidence" value="ECO:0007669"/>
    <property type="project" value="UniProtKB-EC"/>
</dbReference>
<reference evidence="7 8" key="1">
    <citation type="submission" date="2018-11" db="EMBL/GenBank/DDBJ databases">
        <authorList>
            <consortium name="Pathogen Informatics"/>
        </authorList>
    </citation>
    <scope>NUCLEOTIDE SEQUENCE [LARGE SCALE GENOMIC DNA]</scope>
</reference>
<comment type="similarity">
    <text evidence="1">Belongs to the UDP-glycosyltransferase family.</text>
</comment>
<dbReference type="AlphaFoldDB" id="A0A3P6S3B3"/>
<protein>
    <recommendedName>
        <fullName evidence="2">glucuronosyltransferase</fullName>
        <ecNumber evidence="2">2.4.1.17</ecNumber>
    </recommendedName>
</protein>
<dbReference type="PANTHER" id="PTHR48043:SF119">
    <property type="entry name" value="UDP-GLUCURONOSYLTRANSFERASE"/>
    <property type="match status" value="1"/>
</dbReference>
<feature type="transmembrane region" description="Helical" evidence="6">
    <location>
        <begin position="444"/>
        <end position="465"/>
    </location>
</feature>
<dbReference type="Gene3D" id="3.40.50.2000">
    <property type="entry name" value="Glycogen Phosphorylase B"/>
    <property type="match status" value="1"/>
</dbReference>
<evidence type="ECO:0000256" key="6">
    <source>
        <dbReference type="SAM" id="Phobius"/>
    </source>
</evidence>
<dbReference type="InterPro" id="IPR002213">
    <property type="entry name" value="UDP_glucos_trans"/>
</dbReference>
<keyword evidence="4" id="KW-0808">Transferase</keyword>
<dbReference type="CDD" id="cd03784">
    <property type="entry name" value="GT1_Gtf-like"/>
    <property type="match status" value="1"/>
</dbReference>
<keyword evidence="3" id="KW-0328">Glycosyltransferase</keyword>
<evidence type="ECO:0000256" key="1">
    <source>
        <dbReference type="ARBA" id="ARBA00009995"/>
    </source>
</evidence>
<dbReference type="InterPro" id="IPR050271">
    <property type="entry name" value="UDP-glycosyltransferase"/>
</dbReference>
<keyword evidence="6" id="KW-1133">Transmembrane helix</keyword>
<name>A0A3P6S3B3_ANISI</name>
<evidence type="ECO:0000256" key="2">
    <source>
        <dbReference type="ARBA" id="ARBA00012544"/>
    </source>
</evidence>
<keyword evidence="6" id="KW-0472">Membrane</keyword>
<evidence type="ECO:0000256" key="4">
    <source>
        <dbReference type="ARBA" id="ARBA00022679"/>
    </source>
</evidence>
<evidence type="ECO:0000313" key="8">
    <source>
        <dbReference type="Proteomes" id="UP000267096"/>
    </source>
</evidence>
<evidence type="ECO:0000256" key="3">
    <source>
        <dbReference type="ARBA" id="ARBA00022676"/>
    </source>
</evidence>
<evidence type="ECO:0000313" key="7">
    <source>
        <dbReference type="EMBL" id="VDK49631.1"/>
    </source>
</evidence>
<dbReference type="PANTHER" id="PTHR48043">
    <property type="entry name" value="EG:EG0003.4 PROTEIN-RELATED"/>
    <property type="match status" value="1"/>
</dbReference>
<dbReference type="EC" id="2.4.1.17" evidence="2"/>
<comment type="catalytic activity">
    <reaction evidence="5">
        <text>glucuronate acceptor + UDP-alpha-D-glucuronate = acceptor beta-D-glucuronoside + UDP + H(+)</text>
        <dbReference type="Rhea" id="RHEA:21032"/>
        <dbReference type="ChEBI" id="CHEBI:15378"/>
        <dbReference type="ChEBI" id="CHEBI:58052"/>
        <dbReference type="ChEBI" id="CHEBI:58223"/>
        <dbReference type="ChEBI" id="CHEBI:132367"/>
        <dbReference type="ChEBI" id="CHEBI:132368"/>
        <dbReference type="EC" id="2.4.1.17"/>
    </reaction>
</comment>
<gene>
    <name evidence="7" type="ORF">ASIM_LOCUS13408</name>
</gene>
<organism evidence="7 8">
    <name type="scientific">Anisakis simplex</name>
    <name type="common">Herring worm</name>
    <dbReference type="NCBI Taxonomy" id="6269"/>
    <lineage>
        <taxon>Eukaryota</taxon>
        <taxon>Metazoa</taxon>
        <taxon>Ecdysozoa</taxon>
        <taxon>Nematoda</taxon>
        <taxon>Chromadorea</taxon>
        <taxon>Rhabditida</taxon>
        <taxon>Spirurina</taxon>
        <taxon>Ascaridomorpha</taxon>
        <taxon>Ascaridoidea</taxon>
        <taxon>Anisakidae</taxon>
        <taxon>Anisakis</taxon>
        <taxon>Anisakis simplex complex</taxon>
    </lineage>
</organism>
<dbReference type="OrthoDB" id="5835829at2759"/>
<dbReference type="Proteomes" id="UP000267096">
    <property type="component" value="Unassembled WGS sequence"/>
</dbReference>
<dbReference type="FunFam" id="3.40.50.2000:FF:000021">
    <property type="entry name" value="UDP-glucuronosyltransferase"/>
    <property type="match status" value="1"/>
</dbReference>
<accession>A0A3P6S3B3</accession>
<keyword evidence="8" id="KW-1185">Reference proteome</keyword>
<keyword evidence="6" id="KW-0812">Transmembrane</keyword>
<evidence type="ECO:0000256" key="5">
    <source>
        <dbReference type="ARBA" id="ARBA00047475"/>
    </source>
</evidence>
<proteinExistence type="inferred from homology"/>